<keyword evidence="5 7" id="KW-1133">Transmembrane helix</keyword>
<dbReference type="PANTHER" id="PTHR34184">
    <property type="entry name" value="UPF0718 PROTEIN YCGR"/>
    <property type="match status" value="1"/>
</dbReference>
<feature type="transmembrane region" description="Helical" evidence="7">
    <location>
        <begin position="197"/>
        <end position="215"/>
    </location>
</feature>
<feature type="transmembrane region" description="Helical" evidence="7">
    <location>
        <begin position="339"/>
        <end position="358"/>
    </location>
</feature>
<sequence length="376" mass="41272">MDIIVIFFQYFYSILLENSFFILIGFLLAGVIQILLPKHLLEKLIGKSTIGGIFKGILIGLPLPICSCGIVPAAIALKEKGIKDSVAASFLVSTSGFSVSSIFTSYSFLGLPLTLMRPVVAAFSGATAGVLVHLFGDDNQEGSTKTDLNEISMNNHCNSCNQNHSMSSRHCGYHKTTRNDKFREVLNYSFREMFPDVSTSLLIGLVFAALMGTLMNVIMPWGVMKTFAGDPVISLFVLLLVSIPLYVCPTVSIPIALGFVFMGFTPGSILIFIYAGPATNIAALSMVINKFGKKFFGIYITSILVVSLLMGYIVNLFSNFFMGIIVIRNLSLYNSVIPFSIRLISVVILICLMVYGIYRTKIVKLSQQSAFDYKHE</sequence>
<evidence type="ECO:0000256" key="3">
    <source>
        <dbReference type="ARBA" id="ARBA00022475"/>
    </source>
</evidence>
<feature type="transmembrane region" description="Helical" evidence="7">
    <location>
        <begin position="53"/>
        <end position="75"/>
    </location>
</feature>
<evidence type="ECO:0000256" key="6">
    <source>
        <dbReference type="ARBA" id="ARBA00023136"/>
    </source>
</evidence>
<keyword evidence="3" id="KW-1003">Cell membrane</keyword>
<keyword evidence="4 7" id="KW-0812">Transmembrane</keyword>
<reference evidence="8 9" key="1">
    <citation type="journal article" date="2017" name="BMC Genomics">
        <title>Genomic analysis of methanogenic archaea reveals a shift towards energy conservation.</title>
        <authorList>
            <person name="Gilmore S.P."/>
            <person name="Henske J.K."/>
            <person name="Sexton J.A."/>
            <person name="Solomon K.V."/>
            <person name="Seppala S."/>
            <person name="Yoo J.I."/>
            <person name="Huyett L.M."/>
            <person name="Pressman A."/>
            <person name="Cogan J.Z."/>
            <person name="Kivenson V."/>
            <person name="Peng X."/>
            <person name="Tan Y."/>
            <person name="Valentine D.L."/>
            <person name="O'Malley M.A."/>
        </authorList>
    </citation>
    <scope>NUCLEOTIDE SEQUENCE [LARGE SCALE GENOMIC DNA]</scope>
    <source>
        <strain evidence="8 9">M.o.H.</strain>
    </source>
</reference>
<dbReference type="InterPro" id="IPR052923">
    <property type="entry name" value="UPF0718"/>
</dbReference>
<evidence type="ECO:0000313" key="9">
    <source>
        <dbReference type="Proteomes" id="UP000217784"/>
    </source>
</evidence>
<proteinExistence type="inferred from homology"/>
<dbReference type="OrthoDB" id="137527at2157"/>
<comment type="subcellular location">
    <subcellularLocation>
        <location evidence="1">Cell membrane</location>
        <topology evidence="1">Multi-pass membrane protein</topology>
    </subcellularLocation>
</comment>
<evidence type="ECO:0000256" key="7">
    <source>
        <dbReference type="SAM" id="Phobius"/>
    </source>
</evidence>
<dbReference type="InterPro" id="IPR005524">
    <property type="entry name" value="DUF318"/>
</dbReference>
<feature type="transmembrane region" description="Helical" evidence="7">
    <location>
        <begin position="20"/>
        <end position="41"/>
    </location>
</feature>
<organism evidence="8 9">
    <name type="scientific">Methanobacterium bryantii</name>
    <dbReference type="NCBI Taxonomy" id="2161"/>
    <lineage>
        <taxon>Archaea</taxon>
        <taxon>Methanobacteriati</taxon>
        <taxon>Methanobacteriota</taxon>
        <taxon>Methanomada group</taxon>
        <taxon>Methanobacteria</taxon>
        <taxon>Methanobacteriales</taxon>
        <taxon>Methanobacteriaceae</taxon>
        <taxon>Methanobacterium</taxon>
    </lineage>
</organism>
<comment type="caution">
    <text evidence="8">The sequence shown here is derived from an EMBL/GenBank/DDBJ whole genome shotgun (WGS) entry which is preliminary data.</text>
</comment>
<dbReference type="Proteomes" id="UP000217784">
    <property type="component" value="Unassembled WGS sequence"/>
</dbReference>
<comment type="similarity">
    <text evidence="2">Belongs to the UPF0718 family.</text>
</comment>
<protein>
    <submittedName>
        <fullName evidence="8">Permease</fullName>
    </submittedName>
</protein>
<keyword evidence="9" id="KW-1185">Reference proteome</keyword>
<feature type="transmembrane region" description="Helical" evidence="7">
    <location>
        <begin position="296"/>
        <end position="327"/>
    </location>
</feature>
<feature type="transmembrane region" description="Helical" evidence="7">
    <location>
        <begin position="227"/>
        <end position="247"/>
    </location>
</feature>
<feature type="transmembrane region" description="Helical" evidence="7">
    <location>
        <begin position="87"/>
        <end position="111"/>
    </location>
</feature>
<keyword evidence="6 7" id="KW-0472">Membrane</keyword>
<evidence type="ECO:0000256" key="1">
    <source>
        <dbReference type="ARBA" id="ARBA00004651"/>
    </source>
</evidence>
<dbReference type="GO" id="GO:0005886">
    <property type="term" value="C:plasma membrane"/>
    <property type="evidence" value="ECO:0007669"/>
    <property type="project" value="UniProtKB-SubCell"/>
</dbReference>
<evidence type="ECO:0000313" key="8">
    <source>
        <dbReference type="EMBL" id="PAV06413.1"/>
    </source>
</evidence>
<dbReference type="PANTHER" id="PTHR34184:SF4">
    <property type="entry name" value="UPF0718 PROTEIN YCGR"/>
    <property type="match status" value="1"/>
</dbReference>
<feature type="transmembrane region" description="Helical" evidence="7">
    <location>
        <begin position="118"/>
        <end position="136"/>
    </location>
</feature>
<dbReference type="EMBL" id="LMVM01000001">
    <property type="protein sequence ID" value="PAV06413.1"/>
    <property type="molecule type" value="Genomic_DNA"/>
</dbReference>
<evidence type="ECO:0000256" key="4">
    <source>
        <dbReference type="ARBA" id="ARBA00022692"/>
    </source>
</evidence>
<evidence type="ECO:0000256" key="2">
    <source>
        <dbReference type="ARBA" id="ARBA00006386"/>
    </source>
</evidence>
<name>A0A2A2HAZ3_METBR</name>
<dbReference type="AlphaFoldDB" id="A0A2A2HAZ3"/>
<gene>
    <name evidence="8" type="ORF">ASJ80_14045</name>
</gene>
<evidence type="ECO:0000256" key="5">
    <source>
        <dbReference type="ARBA" id="ARBA00022989"/>
    </source>
</evidence>
<accession>A0A2A2HAZ3</accession>
<dbReference type="Pfam" id="PF03773">
    <property type="entry name" value="ArsP_1"/>
    <property type="match status" value="1"/>
</dbReference>